<evidence type="ECO:0000256" key="1">
    <source>
        <dbReference type="ARBA" id="ARBA00004613"/>
    </source>
</evidence>
<evidence type="ECO:0000259" key="10">
    <source>
        <dbReference type="Pfam" id="PF25107"/>
    </source>
</evidence>
<evidence type="ECO:0000256" key="2">
    <source>
        <dbReference type="ARBA" id="ARBA00022525"/>
    </source>
</evidence>
<dbReference type="AlphaFoldDB" id="A0A9D3SYI1"/>
<keyword evidence="2" id="KW-0964">Secreted</keyword>
<evidence type="ECO:0000256" key="5">
    <source>
        <dbReference type="SAM" id="MobiDB-lite"/>
    </source>
</evidence>
<organism evidence="11 12">
    <name type="scientific">Megalops atlanticus</name>
    <name type="common">Tarpon</name>
    <name type="synonym">Clupea gigantea</name>
    <dbReference type="NCBI Taxonomy" id="7932"/>
    <lineage>
        <taxon>Eukaryota</taxon>
        <taxon>Metazoa</taxon>
        <taxon>Chordata</taxon>
        <taxon>Craniata</taxon>
        <taxon>Vertebrata</taxon>
        <taxon>Euteleostomi</taxon>
        <taxon>Actinopterygii</taxon>
        <taxon>Neopterygii</taxon>
        <taxon>Teleostei</taxon>
        <taxon>Elopiformes</taxon>
        <taxon>Megalopidae</taxon>
        <taxon>Megalops</taxon>
    </lineage>
</organism>
<evidence type="ECO:0008006" key="13">
    <source>
        <dbReference type="Google" id="ProtNLM"/>
    </source>
</evidence>
<dbReference type="PANTHER" id="PTHR14905">
    <property type="entry name" value="NG37"/>
    <property type="match status" value="1"/>
</dbReference>
<evidence type="ECO:0000256" key="4">
    <source>
        <dbReference type="ARBA" id="ARBA00023180"/>
    </source>
</evidence>
<dbReference type="InterPro" id="IPR056475">
    <property type="entry name" value="GBD_Hemicentin/VWA7"/>
</dbReference>
<dbReference type="InterPro" id="IPR057615">
    <property type="entry name" value="Ig_VWA7"/>
</dbReference>
<evidence type="ECO:0000313" key="12">
    <source>
        <dbReference type="Proteomes" id="UP001046870"/>
    </source>
</evidence>
<dbReference type="Pfam" id="PF25107">
    <property type="entry name" value="VWA7_N"/>
    <property type="match status" value="1"/>
</dbReference>
<dbReference type="GO" id="GO:0005576">
    <property type="term" value="C:extracellular region"/>
    <property type="evidence" value="ECO:0007669"/>
    <property type="project" value="UniProtKB-SubCell"/>
</dbReference>
<keyword evidence="3 6" id="KW-0732">Signal</keyword>
<name>A0A9D3SYI1_MEGAT</name>
<feature type="domain" description="VWA7 N-terminal" evidence="10">
    <location>
        <begin position="65"/>
        <end position="290"/>
    </location>
</feature>
<accession>A0A9D3SYI1</accession>
<keyword evidence="4" id="KW-0325">Glycoprotein</keyword>
<proteinExistence type="predicted"/>
<dbReference type="InterPro" id="IPR056862">
    <property type="entry name" value="VWA7_N"/>
</dbReference>
<evidence type="ECO:0000256" key="3">
    <source>
        <dbReference type="ARBA" id="ARBA00022729"/>
    </source>
</evidence>
<dbReference type="InterPro" id="IPR052577">
    <property type="entry name" value="VWA7"/>
</dbReference>
<keyword evidence="12" id="KW-1185">Reference proteome</keyword>
<feature type="chain" id="PRO_5039050686" description="von Willebrand factor A domain-containing protein 7-like" evidence="6">
    <location>
        <begin position="20"/>
        <end position="948"/>
    </location>
</feature>
<dbReference type="OrthoDB" id="301415at2759"/>
<evidence type="ECO:0000259" key="9">
    <source>
        <dbReference type="Pfam" id="PF25106"/>
    </source>
</evidence>
<dbReference type="InterPro" id="IPR056861">
    <property type="entry name" value="HMCN1-like_VWA"/>
</dbReference>
<feature type="region of interest" description="Disordered" evidence="5">
    <location>
        <begin position="227"/>
        <end position="257"/>
    </location>
</feature>
<dbReference type="Pfam" id="PF25106">
    <property type="entry name" value="VWA_4"/>
    <property type="match status" value="1"/>
</dbReference>
<protein>
    <recommendedName>
        <fullName evidence="13">von Willebrand factor A domain-containing protein 7-like</fullName>
    </recommendedName>
</protein>
<dbReference type="Pfam" id="PF23619">
    <property type="entry name" value="Ig_VWA7"/>
    <property type="match status" value="1"/>
</dbReference>
<dbReference type="EMBL" id="JAFDVH010000020">
    <property type="protein sequence ID" value="KAG7458477.1"/>
    <property type="molecule type" value="Genomic_DNA"/>
</dbReference>
<reference evidence="11" key="1">
    <citation type="submission" date="2021-01" db="EMBL/GenBank/DDBJ databases">
        <authorList>
            <person name="Zahm M."/>
            <person name="Roques C."/>
            <person name="Cabau C."/>
            <person name="Klopp C."/>
            <person name="Donnadieu C."/>
            <person name="Jouanno E."/>
            <person name="Lampietro C."/>
            <person name="Louis A."/>
            <person name="Herpin A."/>
            <person name="Echchiki A."/>
            <person name="Berthelot C."/>
            <person name="Parey E."/>
            <person name="Roest-Crollius H."/>
            <person name="Braasch I."/>
            <person name="Postlethwait J."/>
            <person name="Bobe J."/>
            <person name="Montfort J."/>
            <person name="Bouchez O."/>
            <person name="Begum T."/>
            <person name="Mejri S."/>
            <person name="Adams A."/>
            <person name="Chen W.-J."/>
            <person name="Guiguen Y."/>
        </authorList>
    </citation>
    <scope>NUCLEOTIDE SEQUENCE</scope>
    <source>
        <strain evidence="11">YG-15Mar2019-1</strain>
        <tissue evidence="11">Brain</tissue>
    </source>
</reference>
<dbReference type="CDD" id="cd00198">
    <property type="entry name" value="vWFA"/>
    <property type="match status" value="1"/>
</dbReference>
<sequence length="948" mass="100250">MVLWLRVAVLALTLSGVGAFTSIGGSSRTHADITETAVLRVTTDVCRAVAHAEGRSFSPRSSSAEDLLQECLGSARKGEVSAANFKAALNQIYFQNGLVDRDFADSDRHHFSSEMFKGGRVIISLGVNNVKANINRENFQAARENLGRVCHTLQDFYSHSNWIEMGNRSPYANLIQPDTPIINIADTDTPTCSDCAEKTCRDNILPQILTDRVLTSGYISLTSHYKPKGKCSHGGDRDLTSSRHPRGGISKDEDTSSHGYLHRAAADVAVSATVQLLEDIRAAAGDNNFLRLMGITRSSVLCFVIDTTGSMSDDIAEAKRVAFSIIDSKKGTADEPSSYILVPFNDPEFGPLIKTRDPDVMKARISELTASGGGDTPEMSLSGLQLALTGAPPSSQIFVFTDAPAKDMALKSTVIALIRSTKSVVSFFLTNVLTARRRRDSGQDQQQGQGLAKRATNSNNELYQQLAVASGGQAIEVTKATLPQATDIIVDSSTSTLVTILQTVRKASDSFSFLVDTSVRKLTVYITGSSLSFTLRSPSGVTQSSSVTNGPLGTLQAVGNLRRVQLHPETGLWEIKIDSSHPYTLKVTGQSSIGFIYEFMEPFEGPHPGYAVIDGLPRAGRSATLLLTVTGSGGSNSLTVEEVSLVEVSGSGAENGTPKRLGNGDYLVSLDRIPEGEFIVLVKGMANSSLTPFQRQSTTEMRVSQITIRAQANATLEPGVPFSLPFTVATNGPGGPYTITARDDRSFITYFTSSITLESEGSGEGRVDLTAPSGTPSGTDVTLTIDIEGPGAGDSNYAVLRLSVVTKVTDFSRPVCTVLSVSANCSEDCSGSQWELSAHLTDGTGTGIQSISRRLGDGTLTTTPSTGEGGVDVTLATYSASCCSPEVEIVAVDAVGNVGTCFHSIRPPTTAAPITAIPASSPRAHAPSLGLCFLASALFALCSASGGL</sequence>
<feature type="domain" description="VWA7 Ig-like" evidence="8">
    <location>
        <begin position="706"/>
        <end position="805"/>
    </location>
</feature>
<feature type="domain" description="Hemicentin-1-like von Willebrand factor A" evidence="9">
    <location>
        <begin position="301"/>
        <end position="479"/>
    </location>
</feature>
<gene>
    <name evidence="11" type="ORF">MATL_G00220590</name>
</gene>
<evidence type="ECO:0000259" key="8">
    <source>
        <dbReference type="Pfam" id="PF23619"/>
    </source>
</evidence>
<evidence type="ECO:0000259" key="7">
    <source>
        <dbReference type="Pfam" id="PF23560"/>
    </source>
</evidence>
<dbReference type="PANTHER" id="PTHR14905:SF22">
    <property type="entry name" value="VON WILLEBRAND FACTOR A DOMAIN-CONTAINING PROTEIN 7-LIKE"/>
    <property type="match status" value="1"/>
</dbReference>
<dbReference type="Gene3D" id="3.40.50.410">
    <property type="entry name" value="von Willebrand factor, type A domain"/>
    <property type="match status" value="1"/>
</dbReference>
<dbReference type="SUPFAM" id="SSF53300">
    <property type="entry name" value="vWA-like"/>
    <property type="match status" value="1"/>
</dbReference>
<dbReference type="Proteomes" id="UP001046870">
    <property type="component" value="Chromosome 20"/>
</dbReference>
<dbReference type="Pfam" id="PF23560">
    <property type="entry name" value="GBD_Hemicentin"/>
    <property type="match status" value="1"/>
</dbReference>
<feature type="signal peptide" evidence="6">
    <location>
        <begin position="1"/>
        <end position="19"/>
    </location>
</feature>
<comment type="subcellular location">
    <subcellularLocation>
        <location evidence="1">Secreted</location>
    </subcellularLocation>
</comment>
<evidence type="ECO:0000313" key="11">
    <source>
        <dbReference type="EMBL" id="KAG7458477.1"/>
    </source>
</evidence>
<comment type="caution">
    <text evidence="11">The sequence shown here is derived from an EMBL/GenBank/DDBJ whole genome shotgun (WGS) entry which is preliminary data.</text>
</comment>
<evidence type="ECO:0000256" key="6">
    <source>
        <dbReference type="SAM" id="SignalP"/>
    </source>
</evidence>
<dbReference type="InterPro" id="IPR036465">
    <property type="entry name" value="vWFA_dom_sf"/>
</dbReference>
<feature type="domain" description="Hemicentin/VWA7 galactose-binding" evidence="7">
    <location>
        <begin position="498"/>
        <end position="592"/>
    </location>
</feature>